<sequence>MSECVTNLVSLKGNGLNVRTHVTYMPAATTTNRCLATCKICQKPHEIYAFGNLMKLLALEGLIVKTYRKDTTKCNTVAILLNKQLKYSHPSACKGIDLEFDIRNIRRRSSKEVIQAIFGDIHEAQDSKIPVVSVFPKFSPQVYTNASIYPVQAGKTPVDHSEKHVQNIFSHV</sequence>
<organism evidence="1 2">
    <name type="scientific">Glossina austeni</name>
    <name type="common">Savannah tsetse fly</name>
    <dbReference type="NCBI Taxonomy" id="7395"/>
    <lineage>
        <taxon>Eukaryota</taxon>
        <taxon>Metazoa</taxon>
        <taxon>Ecdysozoa</taxon>
        <taxon>Arthropoda</taxon>
        <taxon>Hexapoda</taxon>
        <taxon>Insecta</taxon>
        <taxon>Pterygota</taxon>
        <taxon>Neoptera</taxon>
        <taxon>Endopterygota</taxon>
        <taxon>Diptera</taxon>
        <taxon>Brachycera</taxon>
        <taxon>Muscomorpha</taxon>
        <taxon>Hippoboscoidea</taxon>
        <taxon>Glossinidae</taxon>
        <taxon>Glossina</taxon>
    </lineage>
</organism>
<evidence type="ECO:0000313" key="1">
    <source>
        <dbReference type="EnsemblMetazoa" id="GAUT035208-PA"/>
    </source>
</evidence>
<dbReference type="VEuPathDB" id="VectorBase:GAUT035208"/>
<keyword evidence="2" id="KW-1185">Reference proteome</keyword>
<evidence type="ECO:0000313" key="2">
    <source>
        <dbReference type="Proteomes" id="UP000078200"/>
    </source>
</evidence>
<dbReference type="EnsemblMetazoa" id="GAUT035208-RA">
    <property type="protein sequence ID" value="GAUT035208-PA"/>
    <property type="gene ID" value="GAUT035208"/>
</dbReference>
<proteinExistence type="predicted"/>
<dbReference type="Proteomes" id="UP000078200">
    <property type="component" value="Unassembled WGS sequence"/>
</dbReference>
<name>A0A1A9VF08_GLOAU</name>
<accession>A0A1A9VF08</accession>
<dbReference type="AlphaFoldDB" id="A0A1A9VF08"/>
<protein>
    <submittedName>
        <fullName evidence="1">Uncharacterized protein</fullName>
    </submittedName>
</protein>
<reference evidence="1" key="1">
    <citation type="submission" date="2020-05" db="UniProtKB">
        <authorList>
            <consortium name="EnsemblMetazoa"/>
        </authorList>
    </citation>
    <scope>IDENTIFICATION</scope>
    <source>
        <strain evidence="1">TTRI</strain>
    </source>
</reference>